<dbReference type="PROSITE" id="PS00108">
    <property type="entry name" value="PROTEIN_KINASE_ST"/>
    <property type="match status" value="1"/>
</dbReference>
<sequence>MIGQYEIIGKLGAGGMGTVHMGRAPDGRIVAVKVIHPRLADDEQFLERFRREAALARRVAAFCTAPVIDFGEDAQGLYLVTEYVDGIPLSRAVAERGPLPSSSVQGVAVGVAAALTAIHAAGLIHRDLKPGNVILSLCGPRVIDFGVARAVDGSSDLTRTGMMVGSPGWMAPEQARGGPVTQAADIFGWGCLVAFAATGRHPFGEGDSVTRVLQILHEQPDLSGLPDNLYQHVARAVSKRPEDRPTARALLSQLSGGEGDISGLIQLPGLHLAGTGARKRRTWPVLVALAAGLGAAALAAGVAYPSLMPGDSYGPATPTTSPTAQATTAAPQPVLPAVTKPASPSATPAPSSAPPTPERTFSSPSPAVTTPAPQPTLPASHAPATTPPASPAPSGAASPMGWGGHRPGPSRSASGPAVVPDV</sequence>
<dbReference type="PROSITE" id="PS50011">
    <property type="entry name" value="PROTEIN_KINASE_DOM"/>
    <property type="match status" value="1"/>
</dbReference>
<dbReference type="PANTHER" id="PTHR43289:SF34">
    <property type="entry name" value="SERINE_THREONINE-PROTEIN KINASE YBDM-RELATED"/>
    <property type="match status" value="1"/>
</dbReference>
<dbReference type="PROSITE" id="PS00107">
    <property type="entry name" value="PROTEIN_KINASE_ATP"/>
    <property type="match status" value="1"/>
</dbReference>
<evidence type="ECO:0000313" key="10">
    <source>
        <dbReference type="Proteomes" id="UP000622552"/>
    </source>
</evidence>
<keyword evidence="3 9" id="KW-0418">Kinase</keyword>
<organism evidence="9 10">
    <name type="scientific">Longispora fulva</name>
    <dbReference type="NCBI Taxonomy" id="619741"/>
    <lineage>
        <taxon>Bacteria</taxon>
        <taxon>Bacillati</taxon>
        <taxon>Actinomycetota</taxon>
        <taxon>Actinomycetes</taxon>
        <taxon>Micromonosporales</taxon>
        <taxon>Micromonosporaceae</taxon>
        <taxon>Longispora</taxon>
    </lineage>
</organism>
<evidence type="ECO:0000256" key="7">
    <source>
        <dbReference type="SAM" id="Phobius"/>
    </source>
</evidence>
<dbReference type="RefSeq" id="WP_197005932.1">
    <property type="nucleotide sequence ID" value="NZ_BONS01000012.1"/>
</dbReference>
<dbReference type="AlphaFoldDB" id="A0A8J7GVS6"/>
<keyword evidence="7" id="KW-1133">Transmembrane helix</keyword>
<evidence type="ECO:0000313" key="9">
    <source>
        <dbReference type="EMBL" id="MBG6139258.1"/>
    </source>
</evidence>
<feature type="binding site" evidence="5">
    <location>
        <position position="33"/>
    </location>
    <ligand>
        <name>ATP</name>
        <dbReference type="ChEBI" id="CHEBI:30616"/>
    </ligand>
</feature>
<dbReference type="EMBL" id="JADOUF010000001">
    <property type="protein sequence ID" value="MBG6139258.1"/>
    <property type="molecule type" value="Genomic_DNA"/>
</dbReference>
<feature type="domain" description="Protein kinase" evidence="8">
    <location>
        <begin position="5"/>
        <end position="265"/>
    </location>
</feature>
<evidence type="ECO:0000256" key="5">
    <source>
        <dbReference type="PROSITE-ProRule" id="PRU10141"/>
    </source>
</evidence>
<dbReference type="InterPro" id="IPR000719">
    <property type="entry name" value="Prot_kinase_dom"/>
</dbReference>
<accession>A0A8J7GVS6</accession>
<gene>
    <name evidence="9" type="ORF">IW245_005452</name>
</gene>
<dbReference type="Pfam" id="PF00069">
    <property type="entry name" value="Pkinase"/>
    <property type="match status" value="1"/>
</dbReference>
<feature type="transmembrane region" description="Helical" evidence="7">
    <location>
        <begin position="285"/>
        <end position="304"/>
    </location>
</feature>
<evidence type="ECO:0000256" key="3">
    <source>
        <dbReference type="ARBA" id="ARBA00022777"/>
    </source>
</evidence>
<evidence type="ECO:0000256" key="4">
    <source>
        <dbReference type="ARBA" id="ARBA00022840"/>
    </source>
</evidence>
<dbReference type="Gene3D" id="3.30.200.20">
    <property type="entry name" value="Phosphorylase Kinase, domain 1"/>
    <property type="match status" value="1"/>
</dbReference>
<dbReference type="InterPro" id="IPR011009">
    <property type="entry name" value="Kinase-like_dom_sf"/>
</dbReference>
<keyword evidence="10" id="KW-1185">Reference proteome</keyword>
<reference evidence="9" key="1">
    <citation type="submission" date="2020-11" db="EMBL/GenBank/DDBJ databases">
        <title>Sequencing the genomes of 1000 actinobacteria strains.</title>
        <authorList>
            <person name="Klenk H.-P."/>
        </authorList>
    </citation>
    <scope>NUCLEOTIDE SEQUENCE</scope>
    <source>
        <strain evidence="9">DSM 45356</strain>
    </source>
</reference>
<keyword evidence="9" id="KW-0723">Serine/threonine-protein kinase</keyword>
<evidence type="ECO:0000256" key="1">
    <source>
        <dbReference type="ARBA" id="ARBA00022679"/>
    </source>
</evidence>
<dbReference type="SUPFAM" id="SSF56112">
    <property type="entry name" value="Protein kinase-like (PK-like)"/>
    <property type="match status" value="1"/>
</dbReference>
<feature type="region of interest" description="Disordered" evidence="6">
    <location>
        <begin position="335"/>
        <end position="422"/>
    </location>
</feature>
<keyword evidence="4 5" id="KW-0067">ATP-binding</keyword>
<comment type="caution">
    <text evidence="9">The sequence shown here is derived from an EMBL/GenBank/DDBJ whole genome shotgun (WGS) entry which is preliminary data.</text>
</comment>
<dbReference type="GO" id="GO:0004674">
    <property type="term" value="F:protein serine/threonine kinase activity"/>
    <property type="evidence" value="ECO:0007669"/>
    <property type="project" value="UniProtKB-KW"/>
</dbReference>
<dbReference type="GO" id="GO:0005524">
    <property type="term" value="F:ATP binding"/>
    <property type="evidence" value="ECO:0007669"/>
    <property type="project" value="UniProtKB-UniRule"/>
</dbReference>
<protein>
    <submittedName>
        <fullName evidence="9">Serine/threonine protein kinase</fullName>
    </submittedName>
</protein>
<dbReference type="PANTHER" id="PTHR43289">
    <property type="entry name" value="MITOGEN-ACTIVATED PROTEIN KINASE KINASE KINASE 20-RELATED"/>
    <property type="match status" value="1"/>
</dbReference>
<dbReference type="InterPro" id="IPR017441">
    <property type="entry name" value="Protein_kinase_ATP_BS"/>
</dbReference>
<dbReference type="CDD" id="cd14014">
    <property type="entry name" value="STKc_PknB_like"/>
    <property type="match status" value="1"/>
</dbReference>
<keyword evidence="7" id="KW-0812">Transmembrane</keyword>
<keyword evidence="7" id="KW-0472">Membrane</keyword>
<keyword evidence="2 5" id="KW-0547">Nucleotide-binding</keyword>
<feature type="compositionally biased region" description="Low complexity" evidence="6">
    <location>
        <begin position="335"/>
        <end position="350"/>
    </location>
</feature>
<feature type="compositionally biased region" description="Low complexity" evidence="6">
    <location>
        <begin position="360"/>
        <end position="384"/>
    </location>
</feature>
<keyword evidence="1" id="KW-0808">Transferase</keyword>
<dbReference type="Proteomes" id="UP000622552">
    <property type="component" value="Unassembled WGS sequence"/>
</dbReference>
<evidence type="ECO:0000256" key="2">
    <source>
        <dbReference type="ARBA" id="ARBA00022741"/>
    </source>
</evidence>
<dbReference type="Gene3D" id="1.10.510.10">
    <property type="entry name" value="Transferase(Phosphotransferase) domain 1"/>
    <property type="match status" value="1"/>
</dbReference>
<evidence type="ECO:0000259" key="8">
    <source>
        <dbReference type="PROSITE" id="PS50011"/>
    </source>
</evidence>
<dbReference type="SMART" id="SM00220">
    <property type="entry name" value="S_TKc"/>
    <property type="match status" value="1"/>
</dbReference>
<name>A0A8J7GVS6_9ACTN</name>
<evidence type="ECO:0000256" key="6">
    <source>
        <dbReference type="SAM" id="MobiDB-lite"/>
    </source>
</evidence>
<proteinExistence type="predicted"/>
<dbReference type="InterPro" id="IPR008271">
    <property type="entry name" value="Ser/Thr_kinase_AS"/>
</dbReference>